<feature type="region of interest" description="Disordered" evidence="1">
    <location>
        <begin position="47"/>
        <end position="76"/>
    </location>
</feature>
<keyword evidence="3" id="KW-1185">Reference proteome</keyword>
<dbReference type="RefSeq" id="WP_077684786.1">
    <property type="nucleotide sequence ID" value="NZ_CP019606.1"/>
</dbReference>
<dbReference type="SUPFAM" id="SSF51735">
    <property type="entry name" value="NAD(P)-binding Rossmann-fold domains"/>
    <property type="match status" value="1"/>
</dbReference>
<dbReference type="Gene3D" id="3.40.50.720">
    <property type="entry name" value="NAD(P)-binding Rossmann-like Domain"/>
    <property type="match status" value="1"/>
</dbReference>
<organism evidence="2 3">
    <name type="scientific">Tessaracoccus aquimaris</name>
    <dbReference type="NCBI Taxonomy" id="1332264"/>
    <lineage>
        <taxon>Bacteria</taxon>
        <taxon>Bacillati</taxon>
        <taxon>Actinomycetota</taxon>
        <taxon>Actinomycetes</taxon>
        <taxon>Propionibacteriales</taxon>
        <taxon>Propionibacteriaceae</taxon>
        <taxon>Tessaracoccus</taxon>
    </lineage>
</organism>
<proteinExistence type="predicted"/>
<dbReference type="EMBL" id="CP019606">
    <property type="protein sequence ID" value="AQP46454.1"/>
    <property type="molecule type" value="Genomic_DNA"/>
</dbReference>
<dbReference type="InterPro" id="IPR002347">
    <property type="entry name" value="SDR_fam"/>
</dbReference>
<reference evidence="3" key="1">
    <citation type="submission" date="2017-02" db="EMBL/GenBank/DDBJ databases">
        <title>Tessaracoccus aquaemaris sp. nov., isolated from the intestine of a Korean rockfish, Sebastes schlegelii, in a marine aquaculture pond.</title>
        <authorList>
            <person name="Tak E.J."/>
            <person name="Bae J.-W."/>
        </authorList>
    </citation>
    <scope>NUCLEOTIDE SEQUENCE [LARGE SCALE GENOMIC DNA]</scope>
    <source>
        <strain evidence="3">NSG39</strain>
    </source>
</reference>
<dbReference type="STRING" id="1332264.BW730_01675"/>
<name>A0A1Q2CK28_9ACTN</name>
<dbReference type="Proteomes" id="UP000188145">
    <property type="component" value="Chromosome"/>
</dbReference>
<evidence type="ECO:0000313" key="3">
    <source>
        <dbReference type="Proteomes" id="UP000188145"/>
    </source>
</evidence>
<dbReference type="AlphaFoldDB" id="A0A1Q2CK28"/>
<gene>
    <name evidence="2" type="ORF">BW730_01675</name>
</gene>
<dbReference type="InterPro" id="IPR036291">
    <property type="entry name" value="NAD(P)-bd_dom_sf"/>
</dbReference>
<evidence type="ECO:0000256" key="1">
    <source>
        <dbReference type="SAM" id="MobiDB-lite"/>
    </source>
</evidence>
<accession>A0A1Q2CK28</accession>
<evidence type="ECO:0000313" key="2">
    <source>
        <dbReference type="EMBL" id="AQP46454.1"/>
    </source>
</evidence>
<feature type="compositionally biased region" description="Polar residues" evidence="1">
    <location>
        <begin position="49"/>
        <end position="58"/>
    </location>
</feature>
<protein>
    <submittedName>
        <fullName evidence="2">Uncharacterized protein</fullName>
    </submittedName>
</protein>
<dbReference type="KEGG" id="tes:BW730_01675"/>
<sequence length="76" mass="8052">MARVLVTGAGSGLGLLTAQSLVEQGHEVVLHARATSRVEDHRLIDQVRDGSSATSPTSRPCAGLLARSTISRRSTW</sequence>
<dbReference type="Pfam" id="PF00106">
    <property type="entry name" value="adh_short"/>
    <property type="match status" value="1"/>
</dbReference>